<comment type="caution">
    <text evidence="3">The sequence shown here is derived from an EMBL/GenBank/DDBJ whole genome shotgun (WGS) entry which is preliminary data.</text>
</comment>
<organism evidence="3 4">
    <name type="scientific">Acinetobacter pseudolwoffii</name>
    <dbReference type="NCBI Taxonomy" id="2053287"/>
    <lineage>
        <taxon>Bacteria</taxon>
        <taxon>Pseudomonadati</taxon>
        <taxon>Pseudomonadota</taxon>
        <taxon>Gammaproteobacteria</taxon>
        <taxon>Moraxellales</taxon>
        <taxon>Moraxellaceae</taxon>
        <taxon>Acinetobacter</taxon>
    </lineage>
</organism>
<name>A0A2H9UHK4_9GAMM</name>
<evidence type="ECO:0000259" key="2">
    <source>
        <dbReference type="Pfam" id="PF01051"/>
    </source>
</evidence>
<dbReference type="InterPro" id="IPR036390">
    <property type="entry name" value="WH_DNA-bd_sf"/>
</dbReference>
<dbReference type="InterPro" id="IPR036388">
    <property type="entry name" value="WH-like_DNA-bd_sf"/>
</dbReference>
<sequence length="316" mass="36701">MDLDIKKHYPKDWIVLQNRVVECYRSMSLDEKRLFIMATPLARTTKISSNDPVFISSSEFSKECGIDLSTAYTALELASERLFTRFFGYTNAEGDRVKMRWLNKVIYKAGQGGSELYFTDEVLLLLREFDALNPYTKYKKEVVLRLKKDYSLDFYHLAKKHQTMGGFQISLDELFEQLGLPESYQDLSNLKKRVIKPSLDEITTNTDIDLTYENVKRGRSVVGFKFTVREKPKPKVIETGRDKNTIDMFCKLTDAQIQKYSSILSKVSDISDLSTFPDYSTFAQWIANILRDPKSVREETAKRIFKALRTHTDFKD</sequence>
<protein>
    <submittedName>
        <fullName evidence="3">RepB family plasmid replication initiator protein</fullName>
    </submittedName>
</protein>
<comment type="similarity">
    <text evidence="1">Belongs to the initiator RepB protein family.</text>
</comment>
<dbReference type="EMBL" id="PGOZ01000043">
    <property type="protein sequence ID" value="PJI31185.1"/>
    <property type="molecule type" value="Genomic_DNA"/>
</dbReference>
<gene>
    <name evidence="3" type="ORF">CU320_15485</name>
</gene>
<feature type="domain" description="Initiator Rep protein WH1" evidence="2">
    <location>
        <begin position="14"/>
        <end position="159"/>
    </location>
</feature>
<accession>A0A2H9UHK4</accession>
<evidence type="ECO:0000256" key="1">
    <source>
        <dbReference type="ARBA" id="ARBA00038283"/>
    </source>
</evidence>
<dbReference type="Gene3D" id="1.10.10.10">
    <property type="entry name" value="Winged helix-like DNA-binding domain superfamily/Winged helix DNA-binding domain"/>
    <property type="match status" value="2"/>
</dbReference>
<evidence type="ECO:0000313" key="4">
    <source>
        <dbReference type="Proteomes" id="UP000242351"/>
    </source>
</evidence>
<dbReference type="GO" id="GO:0006270">
    <property type="term" value="P:DNA replication initiation"/>
    <property type="evidence" value="ECO:0007669"/>
    <property type="project" value="InterPro"/>
</dbReference>
<proteinExistence type="inferred from homology"/>
<evidence type="ECO:0000313" key="3">
    <source>
        <dbReference type="EMBL" id="PJI31185.1"/>
    </source>
</evidence>
<dbReference type="AlphaFoldDB" id="A0A2H9UHK4"/>
<dbReference type="Proteomes" id="UP000242351">
    <property type="component" value="Unassembled WGS sequence"/>
</dbReference>
<dbReference type="InterPro" id="IPR000525">
    <property type="entry name" value="Initiator_Rep_WH1"/>
</dbReference>
<dbReference type="GO" id="GO:0003887">
    <property type="term" value="F:DNA-directed DNA polymerase activity"/>
    <property type="evidence" value="ECO:0007669"/>
    <property type="project" value="InterPro"/>
</dbReference>
<reference evidence="3 4" key="2">
    <citation type="submission" date="2017-12" db="EMBL/GenBank/DDBJ databases">
        <title>Revising the taxonomy of the Acinetobacter lwoffii group: the description of Acinetobacter pseudolwoffii sp. nov. and emended description of Acinetobacter lwoffii.</title>
        <authorList>
            <person name="Nemec A."/>
        </authorList>
    </citation>
    <scope>NUCLEOTIDE SEQUENCE [LARGE SCALE GENOMIC DNA]</scope>
    <source>
        <strain evidence="3 4">ANC 5347</strain>
    </source>
</reference>
<dbReference type="RefSeq" id="WP_100358283.1">
    <property type="nucleotide sequence ID" value="NZ_PGOZ01000043.1"/>
</dbReference>
<dbReference type="SUPFAM" id="SSF46785">
    <property type="entry name" value="Winged helix' DNA-binding domain"/>
    <property type="match status" value="2"/>
</dbReference>
<dbReference type="Pfam" id="PF01051">
    <property type="entry name" value="Rep3_N"/>
    <property type="match status" value="1"/>
</dbReference>
<reference evidence="3 4" key="1">
    <citation type="submission" date="2017-11" db="EMBL/GenBank/DDBJ databases">
        <authorList>
            <person name="Han C.G."/>
        </authorList>
    </citation>
    <scope>NUCLEOTIDE SEQUENCE [LARGE SCALE GENOMIC DNA]</scope>
    <source>
        <strain evidence="3 4">ANC 5347</strain>
    </source>
</reference>
<dbReference type="Pfam" id="PF21205">
    <property type="entry name" value="Rep3_C"/>
    <property type="match status" value="1"/>
</dbReference>